<dbReference type="InterPro" id="IPR013785">
    <property type="entry name" value="Aldolase_TIM"/>
</dbReference>
<dbReference type="Pfam" id="PF00724">
    <property type="entry name" value="Oxidored_FMN"/>
    <property type="match status" value="1"/>
</dbReference>
<keyword evidence="5" id="KW-0479">Metal-binding</keyword>
<evidence type="ECO:0000259" key="10">
    <source>
        <dbReference type="Pfam" id="PF00890"/>
    </source>
</evidence>
<keyword evidence="3" id="KW-0285">Flavoprotein</keyword>
<dbReference type="InterPro" id="IPR051793">
    <property type="entry name" value="NADH:flavin_oxidoreductase"/>
</dbReference>
<evidence type="ECO:0000313" key="11">
    <source>
        <dbReference type="EMBL" id="SVA88471.1"/>
    </source>
</evidence>
<dbReference type="GO" id="GO:0051536">
    <property type="term" value="F:iron-sulfur cluster binding"/>
    <property type="evidence" value="ECO:0007669"/>
    <property type="project" value="UniProtKB-KW"/>
</dbReference>
<dbReference type="GO" id="GO:0046872">
    <property type="term" value="F:metal ion binding"/>
    <property type="evidence" value="ECO:0007669"/>
    <property type="project" value="UniProtKB-KW"/>
</dbReference>
<evidence type="ECO:0000256" key="1">
    <source>
        <dbReference type="ARBA" id="ARBA00001917"/>
    </source>
</evidence>
<feature type="domain" description="NADH:flavin oxidoreductase/NADH oxidase N-terminal" evidence="9">
    <location>
        <begin position="6"/>
        <end position="356"/>
    </location>
</feature>
<proteinExistence type="predicted"/>
<name>A0A381ZHL6_9ZZZZ</name>
<evidence type="ECO:0000256" key="7">
    <source>
        <dbReference type="ARBA" id="ARBA00023004"/>
    </source>
</evidence>
<evidence type="ECO:0000256" key="4">
    <source>
        <dbReference type="ARBA" id="ARBA00022643"/>
    </source>
</evidence>
<keyword evidence="8" id="KW-0411">Iron-sulfur</keyword>
<dbReference type="InterPro" id="IPR003953">
    <property type="entry name" value="FAD-dep_OxRdtase_2_FAD-bd"/>
</dbReference>
<dbReference type="PRINTS" id="PR00419">
    <property type="entry name" value="ADXRDTASE"/>
</dbReference>
<feature type="domain" description="FAD-dependent oxidoreductase 2 FAD-binding" evidence="10">
    <location>
        <begin position="406"/>
        <end position="446"/>
    </location>
</feature>
<evidence type="ECO:0000256" key="3">
    <source>
        <dbReference type="ARBA" id="ARBA00022630"/>
    </source>
</evidence>
<keyword evidence="4" id="KW-0288">FMN</keyword>
<reference evidence="11" key="1">
    <citation type="submission" date="2018-05" db="EMBL/GenBank/DDBJ databases">
        <authorList>
            <person name="Lanie J.A."/>
            <person name="Ng W.-L."/>
            <person name="Kazmierczak K.M."/>
            <person name="Andrzejewski T.M."/>
            <person name="Davidsen T.M."/>
            <person name="Wayne K.J."/>
            <person name="Tettelin H."/>
            <person name="Glass J.I."/>
            <person name="Rusch D."/>
            <person name="Podicherti R."/>
            <person name="Tsui H.-C.T."/>
            <person name="Winkler M.E."/>
        </authorList>
    </citation>
    <scope>NUCLEOTIDE SEQUENCE</scope>
</reference>
<dbReference type="Gene3D" id="3.20.20.70">
    <property type="entry name" value="Aldolase class I"/>
    <property type="match status" value="1"/>
</dbReference>
<accession>A0A381ZHL6</accession>
<dbReference type="PANTHER" id="PTHR42917">
    <property type="entry name" value="2,4-DIENOYL-COA REDUCTASE"/>
    <property type="match status" value="1"/>
</dbReference>
<comment type="cofactor">
    <cofactor evidence="2">
        <name>[4Fe-4S] cluster</name>
        <dbReference type="ChEBI" id="CHEBI:49883"/>
    </cofactor>
</comment>
<organism evidence="11">
    <name type="scientific">marine metagenome</name>
    <dbReference type="NCBI Taxonomy" id="408172"/>
    <lineage>
        <taxon>unclassified sequences</taxon>
        <taxon>metagenomes</taxon>
        <taxon>ecological metagenomes</taxon>
    </lineage>
</organism>
<dbReference type="Pfam" id="PF00890">
    <property type="entry name" value="FAD_binding_2"/>
    <property type="match status" value="1"/>
</dbReference>
<evidence type="ECO:0000256" key="5">
    <source>
        <dbReference type="ARBA" id="ARBA00022723"/>
    </source>
</evidence>
<dbReference type="SUPFAM" id="SSF51971">
    <property type="entry name" value="Nucleotide-binding domain"/>
    <property type="match status" value="1"/>
</dbReference>
<keyword evidence="7" id="KW-0408">Iron</keyword>
<dbReference type="Gene3D" id="3.40.50.720">
    <property type="entry name" value="NAD(P)-binding Rossmann-like Domain"/>
    <property type="match status" value="1"/>
</dbReference>
<dbReference type="InterPro" id="IPR001155">
    <property type="entry name" value="OxRdtase_FMN_N"/>
</dbReference>
<keyword evidence="6" id="KW-0560">Oxidoreductase</keyword>
<comment type="cofactor">
    <cofactor evidence="1">
        <name>FMN</name>
        <dbReference type="ChEBI" id="CHEBI:58210"/>
    </cofactor>
</comment>
<evidence type="ECO:0000256" key="6">
    <source>
        <dbReference type="ARBA" id="ARBA00023002"/>
    </source>
</evidence>
<feature type="non-terminal residue" evidence="11">
    <location>
        <position position="464"/>
    </location>
</feature>
<sequence>MNFRHLAQPCRIGSLEIKNRMAVTAMGVNLAEADGSCGDKIIAFHERQAKGGAGLIILGVPGVAWPDGGNQPRQIAISEDRHIPGLKTMAEAIHAYDAKVIAQIHHGGMVSAQDMKEGRPVWIPSYPKPADMDLFDHMLPHEMNAFFDPEAPPINMHVMTKEDIEILIAKYAAAAARAKEAGIDGVEIHAGHGYMISGFLSPSSNTREDEYGGSFENRARLLVEIIAAVRQAVGGDFPISCKLDSKEYGKDSGITIEDAIATAKLVQDEGVNAVTVTAYHDAGRGALHSESHTPHLPDHNVKSAAAIKQAIDLPVIASGRIEPESADQFIGSGRFDVVSMGRKVLADPDLPNKIVAGAIEKIRPCVYCYCCISQIYVLKQVKCAVNPETGYEQERQLIATDQPRRIAVVGGGPAGMEAALRLNERGHRVSLFDSGKKLGGTLAFASIAYEPNGCLLHWLRQQVA</sequence>
<evidence type="ECO:0000256" key="2">
    <source>
        <dbReference type="ARBA" id="ARBA00001966"/>
    </source>
</evidence>
<dbReference type="AlphaFoldDB" id="A0A381ZHL6"/>
<protein>
    <submittedName>
        <fullName evidence="11">Uncharacterized protein</fullName>
    </submittedName>
</protein>
<dbReference type="GO" id="GO:0010181">
    <property type="term" value="F:FMN binding"/>
    <property type="evidence" value="ECO:0007669"/>
    <property type="project" value="InterPro"/>
</dbReference>
<dbReference type="CDD" id="cd02803">
    <property type="entry name" value="OYE_like_FMN_family"/>
    <property type="match status" value="1"/>
</dbReference>
<dbReference type="PANTHER" id="PTHR42917:SF2">
    <property type="entry name" value="2,4-DIENOYL-COA REDUCTASE [(2E)-ENOYL-COA-PRODUCING]"/>
    <property type="match status" value="1"/>
</dbReference>
<gene>
    <name evidence="11" type="ORF">METZ01_LOCUS141325</name>
</gene>
<dbReference type="EMBL" id="UINC01021273">
    <property type="protein sequence ID" value="SVA88471.1"/>
    <property type="molecule type" value="Genomic_DNA"/>
</dbReference>
<evidence type="ECO:0000259" key="9">
    <source>
        <dbReference type="Pfam" id="PF00724"/>
    </source>
</evidence>
<evidence type="ECO:0000256" key="8">
    <source>
        <dbReference type="ARBA" id="ARBA00023014"/>
    </source>
</evidence>
<dbReference type="GO" id="GO:0016491">
    <property type="term" value="F:oxidoreductase activity"/>
    <property type="evidence" value="ECO:0007669"/>
    <property type="project" value="UniProtKB-KW"/>
</dbReference>
<dbReference type="SUPFAM" id="SSF51395">
    <property type="entry name" value="FMN-linked oxidoreductases"/>
    <property type="match status" value="1"/>
</dbReference>